<name>A0A151I8A5_9HYME</name>
<dbReference type="EMBL" id="KQ978380">
    <property type="protein sequence ID" value="KYM94376.1"/>
    <property type="molecule type" value="Genomic_DNA"/>
</dbReference>
<organism evidence="1 2">
    <name type="scientific">Cyphomyrmex costatus</name>
    <dbReference type="NCBI Taxonomy" id="456900"/>
    <lineage>
        <taxon>Eukaryota</taxon>
        <taxon>Metazoa</taxon>
        <taxon>Ecdysozoa</taxon>
        <taxon>Arthropoda</taxon>
        <taxon>Hexapoda</taxon>
        <taxon>Insecta</taxon>
        <taxon>Pterygota</taxon>
        <taxon>Neoptera</taxon>
        <taxon>Endopterygota</taxon>
        <taxon>Hymenoptera</taxon>
        <taxon>Apocrita</taxon>
        <taxon>Aculeata</taxon>
        <taxon>Formicoidea</taxon>
        <taxon>Formicidae</taxon>
        <taxon>Myrmicinae</taxon>
        <taxon>Cyphomyrmex</taxon>
    </lineage>
</organism>
<evidence type="ECO:0000313" key="2">
    <source>
        <dbReference type="Proteomes" id="UP000078542"/>
    </source>
</evidence>
<keyword evidence="2" id="KW-1185">Reference proteome</keyword>
<reference evidence="1 2" key="1">
    <citation type="submission" date="2016-03" db="EMBL/GenBank/DDBJ databases">
        <title>Cyphomyrmex costatus WGS genome.</title>
        <authorList>
            <person name="Nygaard S."/>
            <person name="Hu H."/>
            <person name="Boomsma J."/>
            <person name="Zhang G."/>
        </authorList>
    </citation>
    <scope>NUCLEOTIDE SEQUENCE [LARGE SCALE GENOMIC DNA]</scope>
    <source>
        <strain evidence="1">MS0001</strain>
        <tissue evidence="1">Whole body</tissue>
    </source>
</reference>
<evidence type="ECO:0000313" key="1">
    <source>
        <dbReference type="EMBL" id="KYM94376.1"/>
    </source>
</evidence>
<accession>A0A151I8A5</accession>
<dbReference type="Proteomes" id="UP000078542">
    <property type="component" value="Unassembled WGS sequence"/>
</dbReference>
<sequence>MSPEIKVPSYWLKGVVKFTDTAVWRDGTRPLDVPEFRTDSTTDTLLSVRGGNETMITFARCKSVFRNHRRR</sequence>
<gene>
    <name evidence="1" type="ORF">ALC62_14991</name>
</gene>
<proteinExistence type="predicted"/>
<dbReference type="AlphaFoldDB" id="A0A151I8A5"/>
<protein>
    <submittedName>
        <fullName evidence="1">Uncharacterized protein</fullName>
    </submittedName>
</protein>